<dbReference type="GO" id="GO:0003962">
    <property type="term" value="F:cystathionine gamma-synthase activity"/>
    <property type="evidence" value="ECO:0007669"/>
    <property type="project" value="UniProtKB-EC"/>
</dbReference>
<name>A0ABS5W9I2_9FLAO</name>
<evidence type="ECO:0000256" key="4">
    <source>
        <dbReference type="RuleBase" id="RU362118"/>
    </source>
</evidence>
<dbReference type="PROSITE" id="PS00868">
    <property type="entry name" value="CYS_MET_METAB_PP"/>
    <property type="match status" value="1"/>
</dbReference>
<dbReference type="NCBIfam" id="NF005871">
    <property type="entry name" value="PRK07811.1"/>
    <property type="match status" value="1"/>
</dbReference>
<dbReference type="Pfam" id="PF01053">
    <property type="entry name" value="Cys_Met_Meta_PP"/>
    <property type="match status" value="1"/>
</dbReference>
<organism evidence="5 6">
    <name type="scientific">Zobellia barbeyronii</name>
    <dbReference type="NCBI Taxonomy" id="2748009"/>
    <lineage>
        <taxon>Bacteria</taxon>
        <taxon>Pseudomonadati</taxon>
        <taxon>Bacteroidota</taxon>
        <taxon>Flavobacteriia</taxon>
        <taxon>Flavobacteriales</taxon>
        <taxon>Flavobacteriaceae</taxon>
        <taxon>Zobellia</taxon>
    </lineage>
</organism>
<gene>
    <name evidence="5" type="ORF">HW347_02320</name>
</gene>
<protein>
    <submittedName>
        <fullName evidence="5">Cystathionine gamma-synthase</fullName>
        <ecNumber evidence="5">2.5.1.48</ecNumber>
    </submittedName>
</protein>
<dbReference type="Proteomes" id="UP000740413">
    <property type="component" value="Unassembled WGS sequence"/>
</dbReference>
<keyword evidence="5" id="KW-0808">Transferase</keyword>
<reference evidence="6" key="2">
    <citation type="submission" date="2023-07" db="EMBL/GenBank/DDBJ databases">
        <title>Zobellia barbeyronii sp. nov., a new marine flavobacterium, isolated from green and red algae.</title>
        <authorList>
            <person name="Nedashkovskaya O.I."/>
            <person name="Otstavnykh N."/>
            <person name="Zhukova N."/>
            <person name="Guzev K."/>
            <person name="Chausova V."/>
            <person name="Tekutyeva L."/>
            <person name="Mikhailov V."/>
            <person name="Isaeva M."/>
        </authorList>
    </citation>
    <scope>NUCLEOTIDE SEQUENCE [LARGE SCALE GENOMIC DNA]</scope>
    <source>
        <strain evidence="6">KMM 6746</strain>
    </source>
</reference>
<evidence type="ECO:0000313" key="5">
    <source>
        <dbReference type="EMBL" id="MBT2160080.1"/>
    </source>
</evidence>
<dbReference type="PIRSF" id="PIRSF001434">
    <property type="entry name" value="CGS"/>
    <property type="match status" value="1"/>
</dbReference>
<dbReference type="InterPro" id="IPR015424">
    <property type="entry name" value="PyrdxlP-dep_Trfase"/>
</dbReference>
<comment type="cofactor">
    <cofactor evidence="1 4">
        <name>pyridoxal 5'-phosphate</name>
        <dbReference type="ChEBI" id="CHEBI:597326"/>
    </cofactor>
</comment>
<dbReference type="CDD" id="cd00614">
    <property type="entry name" value="CGS_like"/>
    <property type="match status" value="1"/>
</dbReference>
<keyword evidence="6" id="KW-1185">Reference proteome</keyword>
<evidence type="ECO:0000313" key="6">
    <source>
        <dbReference type="Proteomes" id="UP000740413"/>
    </source>
</evidence>
<dbReference type="PANTHER" id="PTHR11808">
    <property type="entry name" value="TRANS-SULFURATION ENZYME FAMILY MEMBER"/>
    <property type="match status" value="1"/>
</dbReference>
<dbReference type="EC" id="2.5.1.48" evidence="5"/>
<reference evidence="5 6" key="1">
    <citation type="submission" date="2020-06" db="EMBL/GenBank/DDBJ databases">
        <authorList>
            <person name="Isaeva M.P."/>
            <person name="Chernysheva N.Y."/>
        </authorList>
    </citation>
    <scope>NUCLEOTIDE SEQUENCE [LARGE SCALE GENOMIC DNA]</scope>
    <source>
        <strain evidence="5 6">KMM 6746</strain>
    </source>
</reference>
<evidence type="ECO:0000256" key="3">
    <source>
        <dbReference type="ARBA" id="ARBA00022898"/>
    </source>
</evidence>
<proteinExistence type="inferred from homology"/>
<dbReference type="EMBL" id="JACATN010000001">
    <property type="protein sequence ID" value="MBT2160080.1"/>
    <property type="molecule type" value="Genomic_DNA"/>
</dbReference>
<keyword evidence="3 4" id="KW-0663">Pyridoxal phosphate</keyword>
<sequence>MSEKTLKFNSKAIHGGQKPDAAYGAVMPPIYQTSTYAQTTPGGHKGYAYSRSANPTRSALENSLASIENGTYGLAFASGIAAMDAVIKLLSPGDEVVSTNDLYGGTYRLFKKIFEKFGIKFNFVDMQNAATIESAINENTKLIWVETPTNPMMNIIDIKAVAQLAKKHKVLMAVDNTFATPYLQTPLDLGADIVMHSATKYLGGHSDVVAGALIVKDKKLADELYFIQNASGAICGPMDSFLVLRGIKTLHVRMQRHCENGEAIANYLVNHPKVESVYWPGFKSHPNHDIAKSQMSGFGGMISFVTKGGSYEDAIKIVEKLEVFTLAESLGGVESLAGHPASMSHGSIPKAEREKSGVVDALIRLSVGIEDIEDLISDLKQAID</sequence>
<dbReference type="Gene3D" id="3.40.640.10">
    <property type="entry name" value="Type I PLP-dependent aspartate aminotransferase-like (Major domain)"/>
    <property type="match status" value="1"/>
</dbReference>
<evidence type="ECO:0000256" key="1">
    <source>
        <dbReference type="ARBA" id="ARBA00001933"/>
    </source>
</evidence>
<evidence type="ECO:0000256" key="2">
    <source>
        <dbReference type="ARBA" id="ARBA00009077"/>
    </source>
</evidence>
<accession>A0ABS5W9I2</accession>
<dbReference type="SUPFAM" id="SSF53383">
    <property type="entry name" value="PLP-dependent transferases"/>
    <property type="match status" value="1"/>
</dbReference>
<dbReference type="InterPro" id="IPR054542">
    <property type="entry name" value="Cys_met_metab_PP"/>
</dbReference>
<comment type="caution">
    <text evidence="5">The sequence shown here is derived from an EMBL/GenBank/DDBJ whole genome shotgun (WGS) entry which is preliminary data.</text>
</comment>
<dbReference type="InterPro" id="IPR015422">
    <property type="entry name" value="PyrdxlP-dep_Trfase_small"/>
</dbReference>
<dbReference type="Gene3D" id="3.90.1150.10">
    <property type="entry name" value="Aspartate Aminotransferase, domain 1"/>
    <property type="match status" value="1"/>
</dbReference>
<dbReference type="PANTHER" id="PTHR11808:SF15">
    <property type="entry name" value="CYSTATHIONINE GAMMA-LYASE"/>
    <property type="match status" value="1"/>
</dbReference>
<dbReference type="InterPro" id="IPR000277">
    <property type="entry name" value="Cys/Met-Metab_PyrdxlP-dep_enz"/>
</dbReference>
<comment type="similarity">
    <text evidence="2 4">Belongs to the trans-sulfuration enzymes family.</text>
</comment>
<dbReference type="InterPro" id="IPR015421">
    <property type="entry name" value="PyrdxlP-dep_Trfase_major"/>
</dbReference>
<dbReference type="RefSeq" id="WP_214610338.1">
    <property type="nucleotide sequence ID" value="NZ_JACATN010000001.1"/>
</dbReference>